<organism evidence="1 2">
    <name type="scientific">Streptomyces caniferus</name>
    <dbReference type="NCBI Taxonomy" id="285557"/>
    <lineage>
        <taxon>Bacteria</taxon>
        <taxon>Bacillati</taxon>
        <taxon>Actinomycetota</taxon>
        <taxon>Actinomycetes</taxon>
        <taxon>Kitasatosporales</taxon>
        <taxon>Streptomycetaceae</taxon>
        <taxon>Streptomyces</taxon>
    </lineage>
</organism>
<protein>
    <submittedName>
        <fullName evidence="1">Uncharacterized protein</fullName>
    </submittedName>
</protein>
<name>A0A640S051_9ACTN</name>
<proteinExistence type="predicted"/>
<dbReference type="EMBL" id="BLIN01000002">
    <property type="protein sequence ID" value="GFE04510.1"/>
    <property type="molecule type" value="Genomic_DNA"/>
</dbReference>
<comment type="caution">
    <text evidence="1">The sequence shown here is derived from an EMBL/GenBank/DDBJ whole genome shotgun (WGS) entry which is preliminary data.</text>
</comment>
<evidence type="ECO:0000313" key="1">
    <source>
        <dbReference type="EMBL" id="GFE04510.1"/>
    </source>
</evidence>
<gene>
    <name evidence="1" type="ORF">Scani_07780</name>
</gene>
<sequence>MGAWTGEAPAVPAVMPAATRAAAAKAVPAIRVLRDMWGVTRAPSTLPSGGGAKRCGCDVRSGRLPFERVHVRRVFEYWLKIVRREVIAVRITELGATPEDPGATPNIVVQLASCDVR</sequence>
<reference evidence="1 2" key="1">
    <citation type="submission" date="2019-12" db="EMBL/GenBank/DDBJ databases">
        <title>Whole genome shotgun sequence of Streptomyces caniferus NBRC 15389.</title>
        <authorList>
            <person name="Ichikawa N."/>
            <person name="Kimura A."/>
            <person name="Kitahashi Y."/>
            <person name="Komaki H."/>
            <person name="Tamura T."/>
        </authorList>
    </citation>
    <scope>NUCLEOTIDE SEQUENCE [LARGE SCALE GENOMIC DNA]</scope>
    <source>
        <strain evidence="1 2">NBRC 15389</strain>
    </source>
</reference>
<dbReference type="Proteomes" id="UP000435837">
    <property type="component" value="Unassembled WGS sequence"/>
</dbReference>
<accession>A0A640S051</accession>
<dbReference type="AlphaFoldDB" id="A0A640S051"/>
<evidence type="ECO:0000313" key="2">
    <source>
        <dbReference type="Proteomes" id="UP000435837"/>
    </source>
</evidence>